<name>A0A9X3YQC6_9GAMM</name>
<accession>A0A9X3YQC6</accession>
<reference evidence="2" key="1">
    <citation type="submission" date="2023-02" db="EMBL/GenBank/DDBJ databases">
        <title>Tahibacter soli sp. nov. isolated from soil.</title>
        <authorList>
            <person name="Baek J.H."/>
            <person name="Lee J.K."/>
            <person name="Choi D.G."/>
            <person name="Jeon C.O."/>
        </authorList>
    </citation>
    <scope>NUCLEOTIDE SEQUENCE</scope>
    <source>
        <strain evidence="2">BL</strain>
    </source>
</reference>
<keyword evidence="1" id="KW-0732">Signal</keyword>
<dbReference type="Proteomes" id="UP001139971">
    <property type="component" value="Unassembled WGS sequence"/>
</dbReference>
<gene>
    <name evidence="2" type="ORF">OD750_021090</name>
</gene>
<evidence type="ECO:0000256" key="1">
    <source>
        <dbReference type="SAM" id="SignalP"/>
    </source>
</evidence>
<organism evidence="2 3">
    <name type="scientific">Tahibacter soli</name>
    <dbReference type="NCBI Taxonomy" id="2983605"/>
    <lineage>
        <taxon>Bacteria</taxon>
        <taxon>Pseudomonadati</taxon>
        <taxon>Pseudomonadota</taxon>
        <taxon>Gammaproteobacteria</taxon>
        <taxon>Lysobacterales</taxon>
        <taxon>Rhodanobacteraceae</taxon>
        <taxon>Tahibacter</taxon>
    </lineage>
</organism>
<keyword evidence="3" id="KW-1185">Reference proteome</keyword>
<evidence type="ECO:0000313" key="3">
    <source>
        <dbReference type="Proteomes" id="UP001139971"/>
    </source>
</evidence>
<proteinExistence type="predicted"/>
<feature type="signal peptide" evidence="1">
    <location>
        <begin position="1"/>
        <end position="21"/>
    </location>
</feature>
<dbReference type="RefSeq" id="WP_263544075.1">
    <property type="nucleotide sequence ID" value="NZ_JAOVZO020000020.1"/>
</dbReference>
<dbReference type="EMBL" id="JAOVZO020000020">
    <property type="protein sequence ID" value="MDC8015048.1"/>
    <property type="molecule type" value="Genomic_DNA"/>
</dbReference>
<feature type="chain" id="PRO_5040957115" evidence="1">
    <location>
        <begin position="22"/>
        <end position="100"/>
    </location>
</feature>
<evidence type="ECO:0000313" key="2">
    <source>
        <dbReference type="EMBL" id="MDC8015048.1"/>
    </source>
</evidence>
<protein>
    <submittedName>
        <fullName evidence="2">Uncharacterized protein</fullName>
    </submittedName>
</protein>
<dbReference type="AlphaFoldDB" id="A0A9X3YQC6"/>
<sequence length="100" mass="11197">MNRRRVLVASLLLCAAACAGADDARRPKLDEADVAQAARRHLDALGVDMTGVRAERPEFHPDLRKWLIVYRRDSLVLGRGNFGVFVSDDDIADIRIRPSR</sequence>
<comment type="caution">
    <text evidence="2">The sequence shown here is derived from an EMBL/GenBank/DDBJ whole genome shotgun (WGS) entry which is preliminary data.</text>
</comment>